<reference evidence="1 2" key="1">
    <citation type="submission" date="2018-08" db="EMBL/GenBank/DDBJ databases">
        <title>The reduced genetic potential of extracellular carbohydrate catabolism in Euzebyella marina RN62, a Flavobacteriia bacterium isolated from the hadal water.</title>
        <authorList>
            <person name="Xue C."/>
        </authorList>
    </citation>
    <scope>NUCLEOTIDE SEQUENCE [LARGE SCALE GENOMIC DNA]</scope>
    <source>
        <strain evidence="1 2">RN62</strain>
    </source>
</reference>
<dbReference type="OrthoDB" id="1443259at2"/>
<sequence length="155" mass="17393">MISTEIKSSANLILFLVLAVTLTTSGWGQEAMDLKEKLIQEYLGEWVNTDPNSKNVTRLVIENSGKLTVRAFGKCAPKDCELGEVVLFLISDSVDNEANLLPFNHAMAIWHLDYAEHVMKLKVRNSQLLIENTGIFKDNSGRNNYSFSAIFKKVN</sequence>
<dbReference type="KEGG" id="emar:D1013_08135"/>
<dbReference type="RefSeq" id="WP_121848358.1">
    <property type="nucleotide sequence ID" value="NZ_CP032050.1"/>
</dbReference>
<evidence type="ECO:0000313" key="2">
    <source>
        <dbReference type="Proteomes" id="UP000276309"/>
    </source>
</evidence>
<dbReference type="Proteomes" id="UP000276309">
    <property type="component" value="Chromosome"/>
</dbReference>
<evidence type="ECO:0000313" key="1">
    <source>
        <dbReference type="EMBL" id="AYN67337.1"/>
    </source>
</evidence>
<organism evidence="1 2">
    <name type="scientific">Euzebyella marina</name>
    <dbReference type="NCBI Taxonomy" id="1761453"/>
    <lineage>
        <taxon>Bacteria</taxon>
        <taxon>Pseudomonadati</taxon>
        <taxon>Bacteroidota</taxon>
        <taxon>Flavobacteriia</taxon>
        <taxon>Flavobacteriales</taxon>
        <taxon>Flavobacteriaceae</taxon>
        <taxon>Euzebyella</taxon>
    </lineage>
</organism>
<gene>
    <name evidence="1" type="ORF">D1013_08135</name>
</gene>
<proteinExistence type="predicted"/>
<protein>
    <recommendedName>
        <fullName evidence="3">Lipocalin-like domain-containing protein</fullName>
    </recommendedName>
</protein>
<accession>A0A3G2L501</accession>
<evidence type="ECO:0008006" key="3">
    <source>
        <dbReference type="Google" id="ProtNLM"/>
    </source>
</evidence>
<keyword evidence="2" id="KW-1185">Reference proteome</keyword>
<dbReference type="AlphaFoldDB" id="A0A3G2L501"/>
<name>A0A3G2L501_9FLAO</name>
<dbReference type="EMBL" id="CP032050">
    <property type="protein sequence ID" value="AYN67337.1"/>
    <property type="molecule type" value="Genomic_DNA"/>
</dbReference>